<name>A0AAW2BD71_9ROSI</name>
<accession>A0AAW2BD71</accession>
<dbReference type="Proteomes" id="UP001459277">
    <property type="component" value="Unassembled WGS sequence"/>
</dbReference>
<keyword evidence="2" id="KW-1185">Reference proteome</keyword>
<sequence>MILGEETKQSFKPALGEAVAVPRSMSFSLRKKAGLLCKKCVGLVNILPWRRELPHSPLIADSSERI</sequence>
<dbReference type="AlphaFoldDB" id="A0AAW2BD71"/>
<evidence type="ECO:0000313" key="2">
    <source>
        <dbReference type="Proteomes" id="UP001459277"/>
    </source>
</evidence>
<comment type="caution">
    <text evidence="1">The sequence shown here is derived from an EMBL/GenBank/DDBJ whole genome shotgun (WGS) entry which is preliminary data.</text>
</comment>
<dbReference type="EMBL" id="JAZDWU010000012">
    <property type="protein sequence ID" value="KAK9984001.1"/>
    <property type="molecule type" value="Genomic_DNA"/>
</dbReference>
<reference evidence="1 2" key="1">
    <citation type="submission" date="2024-01" db="EMBL/GenBank/DDBJ databases">
        <title>A telomere-to-telomere, gap-free genome of sweet tea (Lithocarpus litseifolius).</title>
        <authorList>
            <person name="Zhou J."/>
        </authorList>
    </citation>
    <scope>NUCLEOTIDE SEQUENCE [LARGE SCALE GENOMIC DNA]</scope>
    <source>
        <strain evidence="1">Zhou-2022a</strain>
        <tissue evidence="1">Leaf</tissue>
    </source>
</reference>
<gene>
    <name evidence="1" type="ORF">SO802_033526</name>
</gene>
<proteinExistence type="predicted"/>
<organism evidence="1 2">
    <name type="scientific">Lithocarpus litseifolius</name>
    <dbReference type="NCBI Taxonomy" id="425828"/>
    <lineage>
        <taxon>Eukaryota</taxon>
        <taxon>Viridiplantae</taxon>
        <taxon>Streptophyta</taxon>
        <taxon>Embryophyta</taxon>
        <taxon>Tracheophyta</taxon>
        <taxon>Spermatophyta</taxon>
        <taxon>Magnoliopsida</taxon>
        <taxon>eudicotyledons</taxon>
        <taxon>Gunneridae</taxon>
        <taxon>Pentapetalae</taxon>
        <taxon>rosids</taxon>
        <taxon>fabids</taxon>
        <taxon>Fagales</taxon>
        <taxon>Fagaceae</taxon>
        <taxon>Lithocarpus</taxon>
    </lineage>
</organism>
<protein>
    <submittedName>
        <fullName evidence="1">Uncharacterized protein</fullName>
    </submittedName>
</protein>
<evidence type="ECO:0000313" key="1">
    <source>
        <dbReference type="EMBL" id="KAK9984001.1"/>
    </source>
</evidence>